<protein>
    <submittedName>
        <fullName evidence="1">Uncharacterized protein</fullName>
    </submittedName>
</protein>
<dbReference type="Pfam" id="PF14388">
    <property type="entry name" value="DUF4419"/>
    <property type="match status" value="1"/>
</dbReference>
<dbReference type="PANTHER" id="PTHR31252">
    <property type="entry name" value="DUF4419 DOMAIN-CONTAINING PROTEIN"/>
    <property type="match status" value="1"/>
</dbReference>
<gene>
    <name evidence="1" type="ORF">CH63R_06176</name>
</gene>
<dbReference type="VEuPathDB" id="FungiDB:CH63R_06176"/>
<dbReference type="AlphaFoldDB" id="A0A1B7YF13"/>
<name>A0A1B7YF13_COLHI</name>
<comment type="caution">
    <text evidence="1">The sequence shown here is derived from an EMBL/GenBank/DDBJ whole genome shotgun (WGS) entry which is preliminary data.</text>
</comment>
<evidence type="ECO:0000313" key="1">
    <source>
        <dbReference type="EMBL" id="OBR10484.1"/>
    </source>
</evidence>
<proteinExistence type="predicted"/>
<dbReference type="RefSeq" id="XP_018159001.1">
    <property type="nucleotide sequence ID" value="XM_018301151.1"/>
</dbReference>
<accession>A0A1B7YF13</accession>
<dbReference type="EMBL" id="LTAN01000004">
    <property type="protein sequence ID" value="OBR10484.1"/>
    <property type="molecule type" value="Genomic_DNA"/>
</dbReference>
<organism evidence="1 2">
    <name type="scientific">Colletotrichum higginsianum (strain IMI 349063)</name>
    <name type="common">Crucifer anthracnose fungus</name>
    <dbReference type="NCBI Taxonomy" id="759273"/>
    <lineage>
        <taxon>Eukaryota</taxon>
        <taxon>Fungi</taxon>
        <taxon>Dikarya</taxon>
        <taxon>Ascomycota</taxon>
        <taxon>Pezizomycotina</taxon>
        <taxon>Sordariomycetes</taxon>
        <taxon>Hypocreomycetidae</taxon>
        <taxon>Glomerellales</taxon>
        <taxon>Glomerellaceae</taxon>
        <taxon>Colletotrichum</taxon>
        <taxon>Colletotrichum destructivum species complex</taxon>
    </lineage>
</organism>
<sequence length="382" mass="42099">MPTVVEPQPHLVGVNADSVATSAADLLKCVSYSEFSHNDVLRTSFESPSTSPGIVPRENGFSNTIIRAFQQDLHLTLRPDDVWLAILVQLGFFVNGKGRAEGLRDRFVEHQGRRHLVVDARPAGLATVDIGVVVDQLVQLVKGSLRDPEIATRLLLEFSTTMEDDRATAAIAFLGTMQNYFSFEFQVGCGFPSVTLLGVREDWVKMLDGLGLLSSLSDETVEWAACLSKVLEYMVASFDRPQDQDVKDFWMRAVHESGRNGSGELVTLSGWLTAFSWWDPCGDRQRTFSNKSVWKRQLTLDGVEFPVISADHIPASITRCPVVVFDDTRGPEEGGGKINAEFLAGIPGFQVQDASATAVRPISGWWLLARRCEVPGQQITQA</sequence>
<reference evidence="2" key="1">
    <citation type="journal article" date="2017" name="BMC Genomics">
        <title>Gapless genome assembly of Colletotrichum higginsianum reveals chromosome structure and association of transposable elements with secondary metabolite gene clusters.</title>
        <authorList>
            <person name="Dallery J.-F."/>
            <person name="Lapalu N."/>
            <person name="Zampounis A."/>
            <person name="Pigne S."/>
            <person name="Luyten I."/>
            <person name="Amselem J."/>
            <person name="Wittenberg A.H.J."/>
            <person name="Zhou S."/>
            <person name="de Queiroz M.V."/>
            <person name="Robin G.P."/>
            <person name="Auger A."/>
            <person name="Hainaut M."/>
            <person name="Henrissat B."/>
            <person name="Kim K.-T."/>
            <person name="Lee Y.-H."/>
            <person name="Lespinet O."/>
            <person name="Schwartz D.C."/>
            <person name="Thon M.R."/>
            <person name="O'Connell R.J."/>
        </authorList>
    </citation>
    <scope>NUCLEOTIDE SEQUENCE [LARGE SCALE GENOMIC DNA]</scope>
    <source>
        <strain evidence="2">IMI 349063</strain>
    </source>
</reference>
<keyword evidence="2" id="KW-1185">Reference proteome</keyword>
<evidence type="ECO:0000313" key="2">
    <source>
        <dbReference type="Proteomes" id="UP000092177"/>
    </source>
</evidence>
<dbReference type="PANTHER" id="PTHR31252:SF11">
    <property type="entry name" value="DUF4419 DOMAIN-CONTAINING PROTEIN"/>
    <property type="match status" value="1"/>
</dbReference>
<dbReference type="Proteomes" id="UP000092177">
    <property type="component" value="Chromosome 4"/>
</dbReference>
<dbReference type="GeneID" id="28865258"/>
<dbReference type="KEGG" id="chig:CH63R_06176"/>
<dbReference type="OrthoDB" id="9978173at2759"/>
<dbReference type="InterPro" id="IPR025533">
    <property type="entry name" value="DUF4419"/>
</dbReference>